<feature type="transmembrane region" description="Helical" evidence="8">
    <location>
        <begin position="226"/>
        <end position="259"/>
    </location>
</feature>
<dbReference type="Gene3D" id="1.10.3470.10">
    <property type="entry name" value="ABC transporter involved in vitamin B12 uptake, BtuC"/>
    <property type="match status" value="1"/>
</dbReference>
<evidence type="ECO:0000313" key="9">
    <source>
        <dbReference type="EMBL" id="MDO5457905.1"/>
    </source>
</evidence>
<dbReference type="AlphaFoldDB" id="A0AA43ZSA9"/>
<feature type="transmembrane region" description="Helical" evidence="8">
    <location>
        <begin position="55"/>
        <end position="74"/>
    </location>
</feature>
<evidence type="ECO:0000256" key="6">
    <source>
        <dbReference type="ARBA" id="ARBA00022989"/>
    </source>
</evidence>
<evidence type="ECO:0000313" key="10">
    <source>
        <dbReference type="Proteomes" id="UP001171751"/>
    </source>
</evidence>
<keyword evidence="10" id="KW-1185">Reference proteome</keyword>
<name>A0AA43ZSA9_9LACT</name>
<keyword evidence="3" id="KW-0813">Transport</keyword>
<evidence type="ECO:0000256" key="7">
    <source>
        <dbReference type="ARBA" id="ARBA00023136"/>
    </source>
</evidence>
<keyword evidence="7 8" id="KW-0472">Membrane</keyword>
<evidence type="ECO:0000256" key="2">
    <source>
        <dbReference type="ARBA" id="ARBA00007935"/>
    </source>
</evidence>
<dbReference type="GO" id="GO:0005886">
    <property type="term" value="C:plasma membrane"/>
    <property type="evidence" value="ECO:0007669"/>
    <property type="project" value="UniProtKB-SubCell"/>
</dbReference>
<dbReference type="GO" id="GO:0033214">
    <property type="term" value="P:siderophore-iron import into cell"/>
    <property type="evidence" value="ECO:0007669"/>
    <property type="project" value="TreeGrafter"/>
</dbReference>
<evidence type="ECO:0000256" key="1">
    <source>
        <dbReference type="ARBA" id="ARBA00004651"/>
    </source>
</evidence>
<comment type="similarity">
    <text evidence="2">Belongs to the binding-protein-dependent transport system permease family. FecCD subfamily.</text>
</comment>
<dbReference type="PANTHER" id="PTHR30472:SF27">
    <property type="entry name" value="PETROBACTIN IMPORT SYSTEM PERMEASE PROTEIN YCLN"/>
    <property type="match status" value="1"/>
</dbReference>
<protein>
    <submittedName>
        <fullName evidence="9">Iron chelate uptake ABC transporter family permease subunit</fullName>
    </submittedName>
</protein>
<feature type="transmembrane region" description="Helical" evidence="8">
    <location>
        <begin position="186"/>
        <end position="206"/>
    </location>
</feature>
<evidence type="ECO:0000256" key="8">
    <source>
        <dbReference type="SAM" id="Phobius"/>
    </source>
</evidence>
<reference evidence="9" key="1">
    <citation type="submission" date="2023-07" db="EMBL/GenBank/DDBJ databases">
        <title>Between Cages and Wild: Unraveling the Impact of Captivity on Animal Microbiomes and Antimicrobial Resistance.</title>
        <authorList>
            <person name="Schmartz G.P."/>
            <person name="Rehner J."/>
            <person name="Schuff M.J."/>
            <person name="Becker S.L."/>
            <person name="Kravczyk M."/>
            <person name="Gurevich A."/>
            <person name="Francke R."/>
            <person name="Mueller R."/>
            <person name="Keller V."/>
            <person name="Keller A."/>
        </authorList>
    </citation>
    <scope>NUCLEOTIDE SEQUENCE</scope>
    <source>
        <strain evidence="9">S39M_St_73</strain>
    </source>
</reference>
<comment type="subcellular location">
    <subcellularLocation>
        <location evidence="1">Cell membrane</location>
        <topology evidence="1">Multi-pass membrane protein</topology>
    </subcellularLocation>
</comment>
<evidence type="ECO:0000256" key="3">
    <source>
        <dbReference type="ARBA" id="ARBA00022448"/>
    </source>
</evidence>
<dbReference type="PANTHER" id="PTHR30472">
    <property type="entry name" value="FERRIC ENTEROBACTIN TRANSPORT SYSTEM PERMEASE PROTEIN"/>
    <property type="match status" value="1"/>
</dbReference>
<dbReference type="SUPFAM" id="SSF81345">
    <property type="entry name" value="ABC transporter involved in vitamin B12 uptake, BtuC"/>
    <property type="match status" value="1"/>
</dbReference>
<organism evidence="9 10">
    <name type="scientific">Atopococcus tabaci</name>
    <dbReference type="NCBI Taxonomy" id="269774"/>
    <lineage>
        <taxon>Bacteria</taxon>
        <taxon>Bacillati</taxon>
        <taxon>Bacillota</taxon>
        <taxon>Bacilli</taxon>
        <taxon>Lactobacillales</taxon>
        <taxon>Carnobacteriaceae</taxon>
        <taxon>Atopococcus</taxon>
    </lineage>
</organism>
<dbReference type="Proteomes" id="UP001171751">
    <property type="component" value="Unassembled WGS sequence"/>
</dbReference>
<keyword evidence="5 8" id="KW-0812">Transmembrane</keyword>
<feature type="transmembrane region" description="Helical" evidence="8">
    <location>
        <begin position="296"/>
        <end position="315"/>
    </location>
</feature>
<comment type="caution">
    <text evidence="9">The sequence shown here is derived from an EMBL/GenBank/DDBJ whole genome shotgun (WGS) entry which is preliminary data.</text>
</comment>
<dbReference type="CDD" id="cd06550">
    <property type="entry name" value="TM_ABC_iron-siderophores_like"/>
    <property type="match status" value="1"/>
</dbReference>
<gene>
    <name evidence="9" type="ORF">Q4F26_06105</name>
</gene>
<accession>A0AA43ZSA9</accession>
<proteinExistence type="inferred from homology"/>
<sequence length="320" mass="34370">MKKAVGKYSIGLLLLLILAYVSLFVGVSNLDLSAFSQSDSRDLEILLAVRLPRTVSIIIAGASLSLSGLLAQHITQNRFASPETMGTFAAGRLGLILSIFLFPGSAILSRSFFAFLFSLLGTFLFIKILDSIRLKNSMLVPVIGIIFGNIIQALGSYIAINQDIAQEVNAWFQGSFSSLHSQNFQLILVSLLALGFIILGSHYFAVLGLGRDIATDLGVSFEKIRLISIALIALASSAVLLTVGNIPFVGIVIPNLAAFLQGDHFQKNMGAVLLLGPIFLLFCDILARLIIAPYEIPVSIIVGVIGAGMFIFILLRGERA</sequence>
<evidence type="ECO:0000256" key="5">
    <source>
        <dbReference type="ARBA" id="ARBA00022692"/>
    </source>
</evidence>
<feature type="transmembrane region" description="Helical" evidence="8">
    <location>
        <begin position="12"/>
        <end position="35"/>
    </location>
</feature>
<dbReference type="InterPro" id="IPR037294">
    <property type="entry name" value="ABC_BtuC-like"/>
</dbReference>
<dbReference type="EMBL" id="JAUNQW010000032">
    <property type="protein sequence ID" value="MDO5457905.1"/>
    <property type="molecule type" value="Genomic_DNA"/>
</dbReference>
<dbReference type="Pfam" id="PF01032">
    <property type="entry name" value="FecCD"/>
    <property type="match status" value="1"/>
</dbReference>
<feature type="transmembrane region" description="Helical" evidence="8">
    <location>
        <begin position="112"/>
        <end position="129"/>
    </location>
</feature>
<evidence type="ECO:0000256" key="4">
    <source>
        <dbReference type="ARBA" id="ARBA00022475"/>
    </source>
</evidence>
<feature type="transmembrane region" description="Helical" evidence="8">
    <location>
        <begin position="86"/>
        <end position="106"/>
    </location>
</feature>
<dbReference type="InterPro" id="IPR000522">
    <property type="entry name" value="ABC_transptr_permease_BtuC"/>
</dbReference>
<feature type="transmembrane region" description="Helical" evidence="8">
    <location>
        <begin position="271"/>
        <end position="290"/>
    </location>
</feature>
<keyword evidence="6 8" id="KW-1133">Transmembrane helix</keyword>
<dbReference type="GO" id="GO:0022857">
    <property type="term" value="F:transmembrane transporter activity"/>
    <property type="evidence" value="ECO:0007669"/>
    <property type="project" value="InterPro"/>
</dbReference>
<keyword evidence="4" id="KW-1003">Cell membrane</keyword>